<evidence type="ECO:0000256" key="3">
    <source>
        <dbReference type="ARBA" id="ARBA00022989"/>
    </source>
</evidence>
<name>A0A2U1JEJ0_SMIAN</name>
<keyword evidence="8" id="KW-1185">Reference proteome</keyword>
<gene>
    <name evidence="7" type="ORF">BB558_000322</name>
</gene>
<evidence type="ECO:0000313" key="8">
    <source>
        <dbReference type="Proteomes" id="UP000245591"/>
    </source>
</evidence>
<dbReference type="GO" id="GO:0016020">
    <property type="term" value="C:membrane"/>
    <property type="evidence" value="ECO:0007669"/>
    <property type="project" value="UniProtKB-SubCell"/>
</dbReference>
<keyword evidence="4 6" id="KW-0472">Membrane</keyword>
<evidence type="ECO:0000256" key="4">
    <source>
        <dbReference type="ARBA" id="ARBA00023136"/>
    </source>
</evidence>
<organism evidence="7 8">
    <name type="scientific">Smittium angustum</name>
    <dbReference type="NCBI Taxonomy" id="133377"/>
    <lineage>
        <taxon>Eukaryota</taxon>
        <taxon>Fungi</taxon>
        <taxon>Fungi incertae sedis</taxon>
        <taxon>Zoopagomycota</taxon>
        <taxon>Kickxellomycotina</taxon>
        <taxon>Harpellomycetes</taxon>
        <taxon>Harpellales</taxon>
        <taxon>Legeriomycetaceae</taxon>
        <taxon>Smittium</taxon>
    </lineage>
</organism>
<dbReference type="PANTHER" id="PTHR28128">
    <property type="entry name" value="GOLGI APPARATUS MEMBRANE PROTEIN TVP15"/>
    <property type="match status" value="1"/>
</dbReference>
<evidence type="ECO:0000256" key="1">
    <source>
        <dbReference type="ARBA" id="ARBA00004141"/>
    </source>
</evidence>
<reference evidence="7 8" key="1">
    <citation type="journal article" date="2018" name="MBio">
        <title>Comparative Genomics Reveals the Core Gene Toolbox for the Fungus-Insect Symbiosis.</title>
        <authorList>
            <person name="Wang Y."/>
            <person name="Stata M."/>
            <person name="Wang W."/>
            <person name="Stajich J.E."/>
            <person name="White M.M."/>
            <person name="Moncalvo J.M."/>
        </authorList>
    </citation>
    <scope>NUCLEOTIDE SEQUENCE [LARGE SCALE GENOMIC DNA]</scope>
    <source>
        <strain evidence="7 8">AUS-126-30</strain>
    </source>
</reference>
<dbReference type="Proteomes" id="UP000245591">
    <property type="component" value="Unassembled WGS sequence"/>
</dbReference>
<feature type="transmembrane region" description="Helical" evidence="6">
    <location>
        <begin position="12"/>
        <end position="31"/>
    </location>
</feature>
<feature type="transmembrane region" description="Helical" evidence="6">
    <location>
        <begin position="43"/>
        <end position="63"/>
    </location>
</feature>
<dbReference type="Pfam" id="PF08507">
    <property type="entry name" value="COPI_assoc"/>
    <property type="match status" value="1"/>
</dbReference>
<dbReference type="EMBL" id="MBFU01000012">
    <property type="protein sequence ID" value="PWA03516.1"/>
    <property type="molecule type" value="Genomic_DNA"/>
</dbReference>
<keyword evidence="3 6" id="KW-1133">Transmembrane helix</keyword>
<evidence type="ECO:0000256" key="5">
    <source>
        <dbReference type="SAM" id="MobiDB-lite"/>
    </source>
</evidence>
<comment type="caution">
    <text evidence="7">The sequence shown here is derived from an EMBL/GenBank/DDBJ whole genome shotgun (WGS) entry which is preliminary data.</text>
</comment>
<evidence type="ECO:0000256" key="6">
    <source>
        <dbReference type="SAM" id="Phobius"/>
    </source>
</evidence>
<feature type="region of interest" description="Disordered" evidence="5">
    <location>
        <begin position="243"/>
        <end position="297"/>
    </location>
</feature>
<dbReference type="InterPro" id="IPR013714">
    <property type="entry name" value="Golgi_TVP15"/>
</dbReference>
<comment type="subcellular location">
    <subcellularLocation>
        <location evidence="1">Membrane</location>
        <topology evidence="1">Multi-pass membrane protein</topology>
    </subcellularLocation>
</comment>
<accession>A0A2U1JEJ0</accession>
<feature type="transmembrane region" description="Helical" evidence="6">
    <location>
        <begin position="75"/>
        <end position="92"/>
    </location>
</feature>
<proteinExistence type="predicted"/>
<keyword evidence="2 6" id="KW-0812">Transmembrane</keyword>
<feature type="compositionally biased region" description="Low complexity" evidence="5">
    <location>
        <begin position="320"/>
        <end position="344"/>
    </location>
</feature>
<evidence type="ECO:0000313" key="7">
    <source>
        <dbReference type="EMBL" id="PWA03516.1"/>
    </source>
</evidence>
<feature type="compositionally biased region" description="Polar residues" evidence="5">
    <location>
        <begin position="271"/>
        <end position="287"/>
    </location>
</feature>
<dbReference type="AlphaFoldDB" id="A0A2U1JEJ0"/>
<sequence>MAKYLDYNLLLFFMNILNILVCMMLGSVGLSNLISRELPTSTLVYNFYIIMISLALIVCEFKPPLFLAVNMKFLLTYRGRGLFYIFFGCLVYTRKTYNIVVCFFVEIMGVLFFVLSWVDLASPQYGIMYNYNAYIKNSSLQSKNSETGQGNILDNTYNREIKKPRILDAFPPLSSKSRLPPQFYSSSVALNIDDGDSDVLNTNRRDSEPLSFINNDNSFSGKKRIYSFESDIEHTTEYKKHTDVDPMFDRNSNTLKSKEISLKKRKERKGSNSSASSFHNTRNNGLGTRTFKKTGDDDIDLVLNNPHYFRELLNNSNHDFSNKSSASSSTNSSHSGNNNTNINSKLQKPKTSHYKDNINCNTGSPFIEQEIEGKSKKLQENQVFYSQITELSVGSKHKNLKMKKLQNNQVKNKFLETTNNNLRKGIDKEMSEKQDPSIVHKESIGIDNTKNENVRYIGGFKPRTDSKHSLNLQAPDTNTKNLEETVKRTNVKISPSKLEKDISLNLEPKINHNKKYPIQKGQSHMNTCSTKTINPSLKGNEFGSQYEIDLGESMDFAKKSSLMSSLIDISKVIDEDWKGKINS</sequence>
<protein>
    <submittedName>
        <fullName evidence="7">Uncharacterized protein</fullName>
    </submittedName>
</protein>
<feature type="region of interest" description="Disordered" evidence="5">
    <location>
        <begin position="320"/>
        <end position="356"/>
    </location>
</feature>
<evidence type="ECO:0000256" key="2">
    <source>
        <dbReference type="ARBA" id="ARBA00022692"/>
    </source>
</evidence>
<dbReference type="PANTHER" id="PTHR28128:SF1">
    <property type="entry name" value="GOLGI APPARATUS MEMBRANE PROTEIN TVP15"/>
    <property type="match status" value="1"/>
</dbReference>
<feature type="transmembrane region" description="Helical" evidence="6">
    <location>
        <begin position="99"/>
        <end position="118"/>
    </location>
</feature>